<dbReference type="GO" id="GO:0055085">
    <property type="term" value="P:transmembrane transport"/>
    <property type="evidence" value="ECO:0007669"/>
    <property type="project" value="InterPro"/>
</dbReference>
<dbReference type="PANTHER" id="PTHR33446:SF2">
    <property type="entry name" value="PROTEIN TONB"/>
    <property type="match status" value="1"/>
</dbReference>
<accession>A0A2S1LN78</accession>
<keyword evidence="1" id="KW-1133">Transmembrane helix</keyword>
<feature type="domain" description="TonB C-terminal" evidence="2">
    <location>
        <begin position="207"/>
        <end position="270"/>
    </location>
</feature>
<dbReference type="KEGG" id="fki:FK004_08020"/>
<dbReference type="Proteomes" id="UP000244677">
    <property type="component" value="Chromosome"/>
</dbReference>
<dbReference type="RefSeq" id="WP_108736788.1">
    <property type="nucleotide sequence ID" value="NZ_CP020919.1"/>
</dbReference>
<organism evidence="3 4">
    <name type="scientific">Flavobacterium kingsejongi</name>
    <dbReference type="NCBI Taxonomy" id="1678728"/>
    <lineage>
        <taxon>Bacteria</taxon>
        <taxon>Pseudomonadati</taxon>
        <taxon>Bacteroidota</taxon>
        <taxon>Flavobacteriia</taxon>
        <taxon>Flavobacteriales</taxon>
        <taxon>Flavobacteriaceae</taxon>
        <taxon>Flavobacterium</taxon>
    </lineage>
</organism>
<dbReference type="Gene3D" id="3.30.1150.10">
    <property type="match status" value="1"/>
</dbReference>
<dbReference type="GO" id="GO:0098797">
    <property type="term" value="C:plasma membrane protein complex"/>
    <property type="evidence" value="ECO:0007669"/>
    <property type="project" value="TreeGrafter"/>
</dbReference>
<dbReference type="OrthoDB" id="1095452at2"/>
<gene>
    <name evidence="3" type="ORF">FK004_08020</name>
</gene>
<dbReference type="Pfam" id="PF03544">
    <property type="entry name" value="TonB_C"/>
    <property type="match status" value="1"/>
</dbReference>
<dbReference type="PANTHER" id="PTHR33446">
    <property type="entry name" value="PROTEIN TONB-RELATED"/>
    <property type="match status" value="1"/>
</dbReference>
<dbReference type="InterPro" id="IPR051045">
    <property type="entry name" value="TonB-dependent_transducer"/>
</dbReference>
<evidence type="ECO:0000256" key="1">
    <source>
        <dbReference type="SAM" id="Phobius"/>
    </source>
</evidence>
<dbReference type="InterPro" id="IPR037682">
    <property type="entry name" value="TonB_C"/>
</dbReference>
<dbReference type="GO" id="GO:0031992">
    <property type="term" value="F:energy transducer activity"/>
    <property type="evidence" value="ECO:0007669"/>
    <property type="project" value="TreeGrafter"/>
</dbReference>
<feature type="transmembrane region" description="Helical" evidence="1">
    <location>
        <begin position="41"/>
        <end position="62"/>
    </location>
</feature>
<keyword evidence="4" id="KW-1185">Reference proteome</keyword>
<dbReference type="EMBL" id="CP020919">
    <property type="protein sequence ID" value="AWG25184.1"/>
    <property type="molecule type" value="Genomic_DNA"/>
</dbReference>
<keyword evidence="1" id="KW-0812">Transmembrane</keyword>
<keyword evidence="1" id="KW-0472">Membrane</keyword>
<evidence type="ECO:0000259" key="2">
    <source>
        <dbReference type="Pfam" id="PF03544"/>
    </source>
</evidence>
<sequence length="276" mass="30592">MLNPKIDLFEKDWINTVFEGRNKSYGAYNLRVENPKTTIKALLIGGLIFVLLVSIPVISRLISENLGSKDQEEIVTKVELTDIKLPEPVAPEPIVEEPIVQKETKSIVEVVKNVPPVVVNKREVAEEMKTVDELKDKVSGSKDVKASDDGVVVLDGTQSTITNNAKLIEEDPNKIYTAVEVKPEYPGGIAAFYKFVQKNFRTPEVDQDVNGRVIVNFVVEKDGSLTDIKVVRDLGFGTGKEAIRLLKSAPKWKPGIQNGNPVRVLYSLPIMVNIKS</sequence>
<dbReference type="AlphaFoldDB" id="A0A2S1LN78"/>
<dbReference type="SUPFAM" id="SSF74653">
    <property type="entry name" value="TolA/TonB C-terminal domain"/>
    <property type="match status" value="1"/>
</dbReference>
<reference evidence="3 4" key="1">
    <citation type="submission" date="2017-04" db="EMBL/GenBank/DDBJ databases">
        <title>Complete genome sequence of Flavobacterium kingsejong AJ004.</title>
        <authorList>
            <person name="Lee P.C."/>
        </authorList>
    </citation>
    <scope>NUCLEOTIDE SEQUENCE [LARGE SCALE GENOMIC DNA]</scope>
    <source>
        <strain evidence="3 4">AJ004</strain>
    </source>
</reference>
<protein>
    <recommendedName>
        <fullName evidence="2">TonB C-terminal domain-containing protein</fullName>
    </recommendedName>
</protein>
<evidence type="ECO:0000313" key="4">
    <source>
        <dbReference type="Proteomes" id="UP000244677"/>
    </source>
</evidence>
<proteinExistence type="predicted"/>
<name>A0A2S1LN78_9FLAO</name>
<evidence type="ECO:0000313" key="3">
    <source>
        <dbReference type="EMBL" id="AWG25184.1"/>
    </source>
</evidence>